<proteinExistence type="predicted"/>
<gene>
    <name evidence="3" type="ORF">ABV298_05835</name>
</gene>
<protein>
    <submittedName>
        <fullName evidence="3">Plug domain-containing protein</fullName>
    </submittedName>
</protein>
<organism evidence="3">
    <name type="scientific">Dyadobacter sp. 676</name>
    <dbReference type="NCBI Taxonomy" id="3088362"/>
    <lineage>
        <taxon>Bacteria</taxon>
        <taxon>Pseudomonadati</taxon>
        <taxon>Bacteroidota</taxon>
        <taxon>Cytophagia</taxon>
        <taxon>Cytophagales</taxon>
        <taxon>Spirosomataceae</taxon>
        <taxon>Dyadobacter</taxon>
    </lineage>
</organism>
<evidence type="ECO:0000259" key="2">
    <source>
        <dbReference type="Pfam" id="PF07715"/>
    </source>
</evidence>
<sequence length="143" mass="16008">MRKTLLPLFAGLAFAATAQEVPETLSDRTFELGEVRVSGIHTHDSVASRLSHRTIEKFNRNNLSNALNILPGVSIANVGPRNESVVYLRGFDLRQVPVYIDGVPVYVPYDGYVDMGRFTTFDARSLETQVAFKKPIKCKRSKH</sequence>
<dbReference type="InterPro" id="IPR012910">
    <property type="entry name" value="Plug_dom"/>
</dbReference>
<dbReference type="Gene3D" id="2.170.130.10">
    <property type="entry name" value="TonB-dependent receptor, plug domain"/>
    <property type="match status" value="1"/>
</dbReference>
<name>A0AAU8FPL8_9BACT</name>
<reference evidence="3" key="1">
    <citation type="submission" date="2024-06" db="EMBL/GenBank/DDBJ databases">
        <title>Sequencing and assembly of the genome of Dyadobacter sp. strain 676, a symbiont of Cyamopsis tetragonoloba.</title>
        <authorList>
            <person name="Guro P."/>
            <person name="Sazanova A."/>
            <person name="Kuznetsova I."/>
            <person name="Belimov A."/>
            <person name="Safronova V."/>
        </authorList>
    </citation>
    <scope>NUCLEOTIDE SEQUENCE</scope>
    <source>
        <strain evidence="3">676</strain>
    </source>
</reference>
<feature type="domain" description="TonB-dependent receptor plug" evidence="2">
    <location>
        <begin position="48"/>
        <end position="127"/>
    </location>
</feature>
<dbReference type="RefSeq" id="WP_353721228.1">
    <property type="nucleotide sequence ID" value="NZ_CP159289.1"/>
</dbReference>
<accession>A0AAU8FPL8</accession>
<dbReference type="SUPFAM" id="SSF56935">
    <property type="entry name" value="Porins"/>
    <property type="match status" value="1"/>
</dbReference>
<feature type="signal peptide" evidence="1">
    <location>
        <begin position="1"/>
        <end position="18"/>
    </location>
</feature>
<dbReference type="Pfam" id="PF07715">
    <property type="entry name" value="Plug"/>
    <property type="match status" value="1"/>
</dbReference>
<keyword evidence="1" id="KW-0732">Signal</keyword>
<dbReference type="EMBL" id="CP159289">
    <property type="protein sequence ID" value="XCH25930.1"/>
    <property type="molecule type" value="Genomic_DNA"/>
</dbReference>
<evidence type="ECO:0000313" key="3">
    <source>
        <dbReference type="EMBL" id="XCH25930.1"/>
    </source>
</evidence>
<dbReference type="AlphaFoldDB" id="A0AAU8FPL8"/>
<dbReference type="InterPro" id="IPR037066">
    <property type="entry name" value="Plug_dom_sf"/>
</dbReference>
<evidence type="ECO:0000256" key="1">
    <source>
        <dbReference type="SAM" id="SignalP"/>
    </source>
</evidence>
<feature type="chain" id="PRO_5043437176" evidence="1">
    <location>
        <begin position="19"/>
        <end position="143"/>
    </location>
</feature>